<evidence type="ECO:0000259" key="7">
    <source>
        <dbReference type="PROSITE" id="PS50850"/>
    </source>
</evidence>
<dbReference type="PROSITE" id="PS50850">
    <property type="entry name" value="MFS"/>
    <property type="match status" value="1"/>
</dbReference>
<evidence type="ECO:0000256" key="5">
    <source>
        <dbReference type="SAM" id="MobiDB-lite"/>
    </source>
</evidence>
<evidence type="ECO:0000256" key="4">
    <source>
        <dbReference type="ARBA" id="ARBA00023136"/>
    </source>
</evidence>
<keyword evidence="3 6" id="KW-1133">Transmembrane helix</keyword>
<evidence type="ECO:0000313" key="8">
    <source>
        <dbReference type="EMBL" id="KHJ95340.1"/>
    </source>
</evidence>
<feature type="transmembrane region" description="Helical" evidence="6">
    <location>
        <begin position="105"/>
        <end position="126"/>
    </location>
</feature>
<accession>A0A0B1TIU4</accession>
<dbReference type="InterPro" id="IPR036259">
    <property type="entry name" value="MFS_trans_sf"/>
</dbReference>
<feature type="transmembrane region" description="Helical" evidence="6">
    <location>
        <begin position="240"/>
        <end position="260"/>
    </location>
</feature>
<evidence type="ECO:0000256" key="3">
    <source>
        <dbReference type="ARBA" id="ARBA00022989"/>
    </source>
</evidence>
<dbReference type="Gene3D" id="1.20.1250.20">
    <property type="entry name" value="MFS general substrate transporter like domains"/>
    <property type="match status" value="1"/>
</dbReference>
<dbReference type="OrthoDB" id="5804960at2759"/>
<feature type="transmembrane region" description="Helical" evidence="6">
    <location>
        <begin position="47"/>
        <end position="66"/>
    </location>
</feature>
<dbReference type="InterPro" id="IPR020846">
    <property type="entry name" value="MFS_dom"/>
</dbReference>
<feature type="transmembrane region" description="Helical" evidence="6">
    <location>
        <begin position="72"/>
        <end position="93"/>
    </location>
</feature>
<feature type="transmembrane region" description="Helical" evidence="6">
    <location>
        <begin position="362"/>
        <end position="383"/>
    </location>
</feature>
<comment type="subcellular location">
    <subcellularLocation>
        <location evidence="1">Membrane</location>
        <topology evidence="1">Multi-pass membrane protein</topology>
    </subcellularLocation>
</comment>
<keyword evidence="2 6" id="KW-0812">Transmembrane</keyword>
<feature type="compositionally biased region" description="Polar residues" evidence="5">
    <location>
        <begin position="407"/>
        <end position="416"/>
    </location>
</feature>
<evidence type="ECO:0000256" key="6">
    <source>
        <dbReference type="SAM" id="Phobius"/>
    </source>
</evidence>
<reference evidence="8 9" key="1">
    <citation type="submission" date="2014-03" db="EMBL/GenBank/DDBJ databases">
        <title>Draft genome of the hookworm Oesophagostomum dentatum.</title>
        <authorList>
            <person name="Mitreva M."/>
        </authorList>
    </citation>
    <scope>NUCLEOTIDE SEQUENCE [LARGE SCALE GENOMIC DNA]</scope>
    <source>
        <strain evidence="8 9">OD-Hann</strain>
    </source>
</reference>
<feature type="non-terminal residue" evidence="8">
    <location>
        <position position="1"/>
    </location>
</feature>
<dbReference type="Pfam" id="PF00083">
    <property type="entry name" value="Sugar_tr"/>
    <property type="match status" value="1"/>
</dbReference>
<evidence type="ECO:0000256" key="1">
    <source>
        <dbReference type="ARBA" id="ARBA00004141"/>
    </source>
</evidence>
<feature type="transmembrane region" description="Helical" evidence="6">
    <location>
        <begin position="22"/>
        <end position="40"/>
    </location>
</feature>
<evidence type="ECO:0000256" key="2">
    <source>
        <dbReference type="ARBA" id="ARBA00022692"/>
    </source>
</evidence>
<protein>
    <submittedName>
        <fullName evidence="8">Transporter, major facilitator family protein</fullName>
    </submittedName>
</protein>
<dbReference type="SUPFAM" id="SSF103473">
    <property type="entry name" value="MFS general substrate transporter"/>
    <property type="match status" value="1"/>
</dbReference>
<feature type="transmembrane region" description="Helical" evidence="6">
    <location>
        <begin position="272"/>
        <end position="293"/>
    </location>
</feature>
<feature type="transmembrane region" description="Helical" evidence="6">
    <location>
        <begin position="211"/>
        <end position="228"/>
    </location>
</feature>
<dbReference type="Proteomes" id="UP000053660">
    <property type="component" value="Unassembled WGS sequence"/>
</dbReference>
<evidence type="ECO:0000313" key="9">
    <source>
        <dbReference type="Proteomes" id="UP000053660"/>
    </source>
</evidence>
<organism evidence="8 9">
    <name type="scientific">Oesophagostomum dentatum</name>
    <name type="common">Nodular worm</name>
    <dbReference type="NCBI Taxonomy" id="61180"/>
    <lineage>
        <taxon>Eukaryota</taxon>
        <taxon>Metazoa</taxon>
        <taxon>Ecdysozoa</taxon>
        <taxon>Nematoda</taxon>
        <taxon>Chromadorea</taxon>
        <taxon>Rhabditida</taxon>
        <taxon>Rhabditina</taxon>
        <taxon>Rhabditomorpha</taxon>
        <taxon>Strongyloidea</taxon>
        <taxon>Strongylidae</taxon>
        <taxon>Oesophagostomum</taxon>
    </lineage>
</organism>
<proteinExistence type="predicted"/>
<dbReference type="InterPro" id="IPR005829">
    <property type="entry name" value="Sugar_transporter_CS"/>
</dbReference>
<feature type="transmembrane region" description="Helical" evidence="6">
    <location>
        <begin position="132"/>
        <end position="149"/>
    </location>
</feature>
<sequence length="429" mass="48388">LLIITLLDRPTYPKTFRVSSTTIQYIGVLLGNCFVGFLADNYGRRRVLLGALLVGIPDLVFSGVFVSLRLYYFFRFLVGISVAATMCIGWAYFAEMISPQHRFKLRTFTSWTNARLIMTALAHLAATWRLAIYYHAGLALLTLALIFFLPESPVWLKEMGYHKREDEARRKLAWINGLEHKKDDSPKKSEQRRSKMPLLYVFKNPELRTSFLVLCVMWFCAGLSMYMIDLNGEDMTKNFWLGQYMSAALASIVRVIVGFADAYLPWLGRRKVYIIAMGTCILASIGLAVQLLGGGKGTTLYFITYLTAYNSIAVSWEPNYLGAVELMPTDVRGKTTAMLNIISRASNVLASQMIFFKTVWEPAIMILLMISNITSFVITVKWLKETKNVSLEGIGGGSKPNDANLELATSDNSQQKGHPRSIRIRDLQE</sequence>
<dbReference type="PROSITE" id="PS00216">
    <property type="entry name" value="SUGAR_TRANSPORT_1"/>
    <property type="match status" value="1"/>
</dbReference>
<dbReference type="InterPro" id="IPR005828">
    <property type="entry name" value="MFS_sugar_transport-like"/>
</dbReference>
<feature type="domain" description="Major facilitator superfamily (MFS) profile" evidence="7">
    <location>
        <begin position="1"/>
        <end position="387"/>
    </location>
</feature>
<dbReference type="EMBL" id="KN549998">
    <property type="protein sequence ID" value="KHJ95340.1"/>
    <property type="molecule type" value="Genomic_DNA"/>
</dbReference>
<gene>
    <name evidence="8" type="ORF">OESDEN_04713</name>
</gene>
<dbReference type="AlphaFoldDB" id="A0A0B1TIU4"/>
<dbReference type="GO" id="GO:0022857">
    <property type="term" value="F:transmembrane transporter activity"/>
    <property type="evidence" value="ECO:0007669"/>
    <property type="project" value="InterPro"/>
</dbReference>
<keyword evidence="9" id="KW-1185">Reference proteome</keyword>
<name>A0A0B1TIU4_OESDE</name>
<dbReference type="PANTHER" id="PTHR24064">
    <property type="entry name" value="SOLUTE CARRIER FAMILY 22 MEMBER"/>
    <property type="match status" value="1"/>
</dbReference>
<dbReference type="GO" id="GO:0016020">
    <property type="term" value="C:membrane"/>
    <property type="evidence" value="ECO:0007669"/>
    <property type="project" value="UniProtKB-SubCell"/>
</dbReference>
<feature type="region of interest" description="Disordered" evidence="5">
    <location>
        <begin position="401"/>
        <end position="429"/>
    </location>
</feature>
<keyword evidence="4 6" id="KW-0472">Membrane</keyword>